<evidence type="ECO:0000256" key="2">
    <source>
        <dbReference type="ARBA" id="ARBA00022737"/>
    </source>
</evidence>
<dbReference type="InterPro" id="IPR037118">
    <property type="entry name" value="Val-tRNA_synth_C_sf"/>
</dbReference>
<keyword evidence="6 12" id="KW-0067">ATP-binding</keyword>
<dbReference type="PROSITE" id="PS00211">
    <property type="entry name" value="ABC_TRANSPORTER_1"/>
    <property type="match status" value="1"/>
</dbReference>
<evidence type="ECO:0000256" key="10">
    <source>
        <dbReference type="SAM" id="MobiDB-lite"/>
    </source>
</evidence>
<dbReference type="InterPro" id="IPR032524">
    <property type="entry name" value="ABC_tran_C"/>
</dbReference>
<name>A0A1J5SNE3_9ZZZZ</name>
<keyword evidence="2" id="KW-0677">Repeat</keyword>
<proteinExistence type="inferred from homology"/>
<dbReference type="InterPro" id="IPR051309">
    <property type="entry name" value="ABCF_ATPase"/>
</dbReference>
<dbReference type="Pfam" id="PF16326">
    <property type="entry name" value="ABC_tran_CTD"/>
    <property type="match status" value="1"/>
</dbReference>
<dbReference type="PROSITE" id="PS50893">
    <property type="entry name" value="ABC_TRANSPORTER_2"/>
    <property type="match status" value="2"/>
</dbReference>
<dbReference type="GO" id="GO:0003677">
    <property type="term" value="F:DNA binding"/>
    <property type="evidence" value="ECO:0007669"/>
    <property type="project" value="UniProtKB-KW"/>
</dbReference>
<evidence type="ECO:0000256" key="3">
    <source>
        <dbReference type="ARBA" id="ARBA00022741"/>
    </source>
</evidence>
<feature type="domain" description="ABC transporter" evidence="11">
    <location>
        <begin position="7"/>
        <end position="218"/>
    </location>
</feature>
<keyword evidence="7" id="KW-0238">DNA-binding</keyword>
<evidence type="ECO:0000256" key="5">
    <source>
        <dbReference type="ARBA" id="ARBA00022801"/>
    </source>
</evidence>
<dbReference type="InterPro" id="IPR043686">
    <property type="entry name" value="Uup"/>
</dbReference>
<accession>A0A1J5SNE3</accession>
<organism evidence="12">
    <name type="scientific">mine drainage metagenome</name>
    <dbReference type="NCBI Taxonomy" id="410659"/>
    <lineage>
        <taxon>unclassified sequences</taxon>
        <taxon>metagenomes</taxon>
        <taxon>ecological metagenomes</taxon>
    </lineage>
</organism>
<keyword evidence="8" id="KW-0234">DNA repair</keyword>
<dbReference type="InterPro" id="IPR003439">
    <property type="entry name" value="ABC_transporter-like_ATP-bd"/>
</dbReference>
<dbReference type="EMBL" id="MLJW01000024">
    <property type="protein sequence ID" value="OIR09991.1"/>
    <property type="molecule type" value="Genomic_DNA"/>
</dbReference>
<keyword evidence="9" id="KW-0175">Coiled coil</keyword>
<keyword evidence="4" id="KW-0227">DNA damage</keyword>
<dbReference type="SMART" id="SM00382">
    <property type="entry name" value="AAA"/>
    <property type="match status" value="2"/>
</dbReference>
<evidence type="ECO:0000256" key="7">
    <source>
        <dbReference type="ARBA" id="ARBA00023125"/>
    </source>
</evidence>
<dbReference type="GO" id="GO:0006281">
    <property type="term" value="P:DNA repair"/>
    <property type="evidence" value="ECO:0007669"/>
    <property type="project" value="UniProtKB-KW"/>
</dbReference>
<dbReference type="Gene3D" id="1.10.287.380">
    <property type="entry name" value="Valyl-tRNA synthetase, C-terminal domain"/>
    <property type="match status" value="1"/>
</dbReference>
<evidence type="ECO:0000256" key="1">
    <source>
        <dbReference type="ARBA" id="ARBA00022490"/>
    </source>
</evidence>
<feature type="region of interest" description="Disordered" evidence="10">
    <location>
        <begin position="507"/>
        <end position="526"/>
    </location>
</feature>
<evidence type="ECO:0000259" key="11">
    <source>
        <dbReference type="PROSITE" id="PS50893"/>
    </source>
</evidence>
<dbReference type="GO" id="GO:0005524">
    <property type="term" value="F:ATP binding"/>
    <property type="evidence" value="ECO:0007669"/>
    <property type="project" value="UniProtKB-KW"/>
</dbReference>
<keyword evidence="3" id="KW-0547">Nucleotide-binding</keyword>
<protein>
    <submittedName>
        <fullName evidence="12">ABC transporter ATP-binding protein uup</fullName>
    </submittedName>
</protein>
<dbReference type="InterPro" id="IPR017871">
    <property type="entry name" value="ABC_transporter-like_CS"/>
</dbReference>
<gene>
    <name evidence="12" type="primary">uup_2</name>
    <name evidence="12" type="ORF">GALL_79130</name>
</gene>
<dbReference type="InterPro" id="IPR003593">
    <property type="entry name" value="AAA+_ATPase"/>
</dbReference>
<sequence length="606" mass="67155">MAPPPLLALRDAFVTFGGRPLFTGATLQVGRGEKCCLVGRNGSGKSTLLKVIAGQQTLDEGERFVQPGLRLAYLAQDPKIEGATIADWVATGLPGDERDQRYRVDAVLEALKVDGRREPGHLSGGEGRRAALARALVGEPDALLLDEPTNHLDLPSILWLEQELAAYKGALVIISHDRAFLTGVSRQTLWLDRGIVRRSEQGFADFERWQDEVYTAEEAEQARMDKRLEAETHWLHRGVTARRKRNMGRLRALMDLRQTRAEQIKVQGSVKMGLESGDMSGKLVIEAKGISKRFTDAQGRDRVIASDFSCLISRGDRVGLLGPNGAGKTTLLKMLTGQLTPDSGTVRLGTNLAIATFDQHRTQLDPEATVWQTLTDGAGDSIHVRGQQRHVMGYLREFLFEDRQAHSPVRSLSGGERNRLLLAKLLAKPSNLLILDEPTNDLDMDTLDLLEEMLADYDGTLLLVSHDRDFLDRLVTSVIAVEGDGRLQEYAGGYSDFLRQRAPEIERQAAARPQPKAAERPQPKAAVKLSYKDQRELDELPKAIEKHHAAVERLEAALADPGLYGRDPARFAAVTQQLEEARTALATAEERWLELEMKREDLTAGR</sequence>
<dbReference type="HAMAP" id="MF_00848">
    <property type="entry name" value="Uup"/>
    <property type="match status" value="1"/>
</dbReference>
<dbReference type="FunFam" id="3.40.50.300:FF:000309">
    <property type="entry name" value="ABC transporter ATP-binding protein"/>
    <property type="match status" value="1"/>
</dbReference>
<dbReference type="SUPFAM" id="SSF52540">
    <property type="entry name" value="P-loop containing nucleoside triphosphate hydrolases"/>
    <property type="match status" value="2"/>
</dbReference>
<evidence type="ECO:0000256" key="8">
    <source>
        <dbReference type="ARBA" id="ARBA00023204"/>
    </source>
</evidence>
<dbReference type="InterPro" id="IPR027417">
    <property type="entry name" value="P-loop_NTPase"/>
</dbReference>
<keyword evidence="1" id="KW-0963">Cytoplasm</keyword>
<dbReference type="PANTHER" id="PTHR42855">
    <property type="entry name" value="ABC TRANSPORTER ATP-BINDING SUBUNIT"/>
    <property type="match status" value="1"/>
</dbReference>
<dbReference type="Gene3D" id="3.40.50.300">
    <property type="entry name" value="P-loop containing nucleotide triphosphate hydrolases"/>
    <property type="match status" value="2"/>
</dbReference>
<dbReference type="PANTHER" id="PTHR42855:SF1">
    <property type="entry name" value="ABC TRANSPORTER DOMAIN-CONTAINING PROTEIN"/>
    <property type="match status" value="1"/>
</dbReference>
<evidence type="ECO:0000256" key="6">
    <source>
        <dbReference type="ARBA" id="ARBA00022840"/>
    </source>
</evidence>
<evidence type="ECO:0000313" key="12">
    <source>
        <dbReference type="EMBL" id="OIR09991.1"/>
    </source>
</evidence>
<dbReference type="Pfam" id="PF00005">
    <property type="entry name" value="ABC_tran"/>
    <property type="match status" value="2"/>
</dbReference>
<dbReference type="AlphaFoldDB" id="A0A1J5SNE3"/>
<evidence type="ECO:0000256" key="4">
    <source>
        <dbReference type="ARBA" id="ARBA00022763"/>
    </source>
</evidence>
<reference evidence="12" key="1">
    <citation type="submission" date="2016-10" db="EMBL/GenBank/DDBJ databases">
        <title>Sequence of Gallionella enrichment culture.</title>
        <authorList>
            <person name="Poehlein A."/>
            <person name="Muehling M."/>
            <person name="Daniel R."/>
        </authorList>
    </citation>
    <scope>NUCLEOTIDE SEQUENCE</scope>
</reference>
<feature type="domain" description="ABC transporter" evidence="11">
    <location>
        <begin position="285"/>
        <end position="509"/>
    </location>
</feature>
<feature type="coiled-coil region" evidence="9">
    <location>
        <begin position="571"/>
        <end position="598"/>
    </location>
</feature>
<keyword evidence="5" id="KW-0378">Hydrolase</keyword>
<comment type="caution">
    <text evidence="12">The sequence shown here is derived from an EMBL/GenBank/DDBJ whole genome shotgun (WGS) entry which is preliminary data.</text>
</comment>
<dbReference type="GO" id="GO:0016887">
    <property type="term" value="F:ATP hydrolysis activity"/>
    <property type="evidence" value="ECO:0007669"/>
    <property type="project" value="InterPro"/>
</dbReference>
<evidence type="ECO:0000256" key="9">
    <source>
        <dbReference type="SAM" id="Coils"/>
    </source>
</evidence>
<dbReference type="CDD" id="cd03221">
    <property type="entry name" value="ABCF_EF-3"/>
    <property type="match status" value="2"/>
</dbReference>